<dbReference type="EMBL" id="QWDR01000001">
    <property type="protein sequence ID" value="RJY34487.1"/>
    <property type="molecule type" value="Genomic_DNA"/>
</dbReference>
<comment type="caution">
    <text evidence="2">The sequence shown here is derived from an EMBL/GenBank/DDBJ whole genome shotgun (WGS) entry which is preliminary data.</text>
</comment>
<gene>
    <name evidence="2" type="ORF">D1H98_06765</name>
</gene>
<feature type="region of interest" description="Disordered" evidence="1">
    <location>
        <begin position="52"/>
        <end position="72"/>
    </location>
</feature>
<sequence>MNTAKPECRNNNLFNMSYTDKDYTRTCRYPGSVQAEEMHKHRLEALTRNMKSHTRLRDGINASSAQTVRDSN</sequence>
<evidence type="ECO:0000313" key="3">
    <source>
        <dbReference type="Proteomes" id="UP000277145"/>
    </source>
</evidence>
<name>A0A3A6V176_LEGPN</name>
<reference evidence="2 3" key="1">
    <citation type="submission" date="2018-08" db="EMBL/GenBank/DDBJ databases">
        <title>Genome Sequences of Legionella pneumophila subsp. pneumophila Isolates, Recovered from a Drinking Water System in a Large Builging.</title>
        <authorList>
            <person name="Gomez-Alvarez V."/>
            <person name="Boczek L."/>
            <person name="King D."/>
            <person name="Pemberton A."/>
            <person name="Pfaller S."/>
            <person name="Rodgers M."/>
            <person name="Santodomingo J."/>
            <person name="Revetta R."/>
        </authorList>
    </citation>
    <scope>NUCLEOTIDE SEQUENCE [LARGE SCALE GENOMIC DNA]</scope>
    <source>
        <strain evidence="2 3">L01C.1</strain>
    </source>
</reference>
<dbReference type="AlphaFoldDB" id="A0A3A6V176"/>
<evidence type="ECO:0000313" key="2">
    <source>
        <dbReference type="EMBL" id="RJY34487.1"/>
    </source>
</evidence>
<evidence type="ECO:0000256" key="1">
    <source>
        <dbReference type="SAM" id="MobiDB-lite"/>
    </source>
</evidence>
<dbReference type="Proteomes" id="UP000277145">
    <property type="component" value="Unassembled WGS sequence"/>
</dbReference>
<accession>A0A3A6V176</accession>
<proteinExistence type="predicted"/>
<organism evidence="2 3">
    <name type="scientific">Legionella pneumophila subsp. pneumophila</name>
    <dbReference type="NCBI Taxonomy" id="91891"/>
    <lineage>
        <taxon>Bacteria</taxon>
        <taxon>Pseudomonadati</taxon>
        <taxon>Pseudomonadota</taxon>
        <taxon>Gammaproteobacteria</taxon>
        <taxon>Legionellales</taxon>
        <taxon>Legionellaceae</taxon>
        <taxon>Legionella</taxon>
    </lineage>
</organism>
<feature type="compositionally biased region" description="Polar residues" evidence="1">
    <location>
        <begin position="61"/>
        <end position="72"/>
    </location>
</feature>
<protein>
    <submittedName>
        <fullName evidence="2">Uncharacterized protein</fullName>
    </submittedName>
</protein>